<dbReference type="Proteomes" id="UP001501746">
    <property type="component" value="Unassembled WGS sequence"/>
</dbReference>
<dbReference type="RefSeq" id="WP_170297084.1">
    <property type="nucleotide sequence ID" value="NZ_BAAANK010000012.1"/>
</dbReference>
<evidence type="ECO:0000256" key="1">
    <source>
        <dbReference type="ARBA" id="ARBA00022723"/>
    </source>
</evidence>
<evidence type="ECO:0000313" key="6">
    <source>
        <dbReference type="Proteomes" id="UP001501746"/>
    </source>
</evidence>
<dbReference type="InterPro" id="IPR002509">
    <property type="entry name" value="NODB_dom"/>
</dbReference>
<evidence type="ECO:0000256" key="3">
    <source>
        <dbReference type="SAM" id="MobiDB-lite"/>
    </source>
</evidence>
<keyword evidence="2" id="KW-0378">Hydrolase</keyword>
<feature type="compositionally biased region" description="Polar residues" evidence="3">
    <location>
        <begin position="213"/>
        <end position="222"/>
    </location>
</feature>
<sequence>MRVTLTFDNGPHPTGTPIVLDALQERNIHAVFFVVGHKVHAHPELVARMSDGGHLVGNHTWSHSVPFGDVHRAGYARSEIVRTQHAIVEIAPAPQLFRPVGAAPGAVIDHRLLNEEAVQTLFEGGYTMALWNVVPRDWQRPDDWIEAALEGCRGTDEAVVVLHDGHPAGMALLPAFLDALIDEAAQFRTDFPASCTPIRAGTPGPGLAELVSSGPNQRTTPHSPHLKEQS</sequence>
<dbReference type="PANTHER" id="PTHR10587">
    <property type="entry name" value="GLYCOSYL TRANSFERASE-RELATED"/>
    <property type="match status" value="1"/>
</dbReference>
<organism evidence="5 6">
    <name type="scientific">Agromyces salentinus</name>
    <dbReference type="NCBI Taxonomy" id="269421"/>
    <lineage>
        <taxon>Bacteria</taxon>
        <taxon>Bacillati</taxon>
        <taxon>Actinomycetota</taxon>
        <taxon>Actinomycetes</taxon>
        <taxon>Micrococcales</taxon>
        <taxon>Microbacteriaceae</taxon>
        <taxon>Agromyces</taxon>
    </lineage>
</organism>
<feature type="domain" description="NodB homology" evidence="4">
    <location>
        <begin position="1"/>
        <end position="188"/>
    </location>
</feature>
<evidence type="ECO:0000313" key="5">
    <source>
        <dbReference type="EMBL" id="GAA1846118.1"/>
    </source>
</evidence>
<feature type="region of interest" description="Disordered" evidence="3">
    <location>
        <begin position="198"/>
        <end position="230"/>
    </location>
</feature>
<evidence type="ECO:0000259" key="4">
    <source>
        <dbReference type="PROSITE" id="PS51677"/>
    </source>
</evidence>
<evidence type="ECO:0000256" key="2">
    <source>
        <dbReference type="ARBA" id="ARBA00022801"/>
    </source>
</evidence>
<accession>A0ABN2MZU8</accession>
<dbReference type="CDD" id="cd10917">
    <property type="entry name" value="CE4_NodB_like_6s_7s"/>
    <property type="match status" value="1"/>
</dbReference>
<keyword evidence="6" id="KW-1185">Reference proteome</keyword>
<name>A0ABN2MZU8_9MICO</name>
<protein>
    <submittedName>
        <fullName evidence="5">Polysaccharide deacetylase family protein</fullName>
    </submittedName>
</protein>
<dbReference type="PROSITE" id="PS51677">
    <property type="entry name" value="NODB"/>
    <property type="match status" value="1"/>
</dbReference>
<comment type="caution">
    <text evidence="5">The sequence shown here is derived from an EMBL/GenBank/DDBJ whole genome shotgun (WGS) entry which is preliminary data.</text>
</comment>
<gene>
    <name evidence="5" type="ORF">GCM10009750_35570</name>
</gene>
<dbReference type="EMBL" id="BAAANK010000012">
    <property type="protein sequence ID" value="GAA1846118.1"/>
    <property type="molecule type" value="Genomic_DNA"/>
</dbReference>
<dbReference type="Pfam" id="PF01522">
    <property type="entry name" value="Polysacc_deac_1"/>
    <property type="match status" value="1"/>
</dbReference>
<dbReference type="Gene3D" id="3.20.20.370">
    <property type="entry name" value="Glycoside hydrolase/deacetylase"/>
    <property type="match status" value="1"/>
</dbReference>
<proteinExistence type="predicted"/>
<dbReference type="InterPro" id="IPR011330">
    <property type="entry name" value="Glyco_hydro/deAcase_b/a-brl"/>
</dbReference>
<reference evidence="5 6" key="1">
    <citation type="journal article" date="2019" name="Int. J. Syst. Evol. Microbiol.">
        <title>The Global Catalogue of Microorganisms (GCM) 10K type strain sequencing project: providing services to taxonomists for standard genome sequencing and annotation.</title>
        <authorList>
            <consortium name="The Broad Institute Genomics Platform"/>
            <consortium name="The Broad Institute Genome Sequencing Center for Infectious Disease"/>
            <person name="Wu L."/>
            <person name="Ma J."/>
        </authorList>
    </citation>
    <scope>NUCLEOTIDE SEQUENCE [LARGE SCALE GENOMIC DNA]</scope>
    <source>
        <strain evidence="5 6">JCM 14323</strain>
    </source>
</reference>
<keyword evidence="1" id="KW-0479">Metal-binding</keyword>
<dbReference type="PANTHER" id="PTHR10587:SF133">
    <property type="entry name" value="CHITIN DEACETYLASE 1-RELATED"/>
    <property type="match status" value="1"/>
</dbReference>
<dbReference type="InterPro" id="IPR050248">
    <property type="entry name" value="Polysacc_deacetylase_ArnD"/>
</dbReference>
<dbReference type="SUPFAM" id="SSF88713">
    <property type="entry name" value="Glycoside hydrolase/deacetylase"/>
    <property type="match status" value="1"/>
</dbReference>